<dbReference type="Proteomes" id="UP000438429">
    <property type="component" value="Unassembled WGS sequence"/>
</dbReference>
<dbReference type="AlphaFoldDB" id="A0A6A4STG0"/>
<evidence type="ECO:0000313" key="1">
    <source>
        <dbReference type="EMBL" id="KAF0035190.1"/>
    </source>
</evidence>
<sequence>MLLCEDCSHGTKAKEKDNMEFHWLGPFQRVRRVCATLQENSEHLRTRSPDKQLLRKLSSQNTHVSDTLLIGAIFRGQDLKALRGTFNDLLRTVMPLATAL</sequence>
<reference evidence="1 2" key="1">
    <citation type="submission" date="2019-06" db="EMBL/GenBank/DDBJ databases">
        <title>Draft genomes of female and male turbot (Scophthalmus maximus).</title>
        <authorList>
            <person name="Xu H."/>
            <person name="Xu X.-W."/>
            <person name="Shao C."/>
            <person name="Chen S."/>
        </authorList>
    </citation>
    <scope>NUCLEOTIDE SEQUENCE [LARGE SCALE GENOMIC DNA]</scope>
    <source>
        <strain evidence="1">Ysfricsl-2016a</strain>
        <tissue evidence="1">Blood</tissue>
    </source>
</reference>
<protein>
    <submittedName>
        <fullName evidence="1">Uncharacterized protein</fullName>
    </submittedName>
</protein>
<proteinExistence type="predicted"/>
<dbReference type="EMBL" id="VEVO01000011">
    <property type="protein sequence ID" value="KAF0035190.1"/>
    <property type="molecule type" value="Genomic_DNA"/>
</dbReference>
<evidence type="ECO:0000313" key="2">
    <source>
        <dbReference type="Proteomes" id="UP000438429"/>
    </source>
</evidence>
<comment type="caution">
    <text evidence="1">The sequence shown here is derived from an EMBL/GenBank/DDBJ whole genome shotgun (WGS) entry which is preliminary data.</text>
</comment>
<accession>A0A6A4STG0</accession>
<organism evidence="1 2">
    <name type="scientific">Scophthalmus maximus</name>
    <name type="common">Turbot</name>
    <name type="synonym">Psetta maxima</name>
    <dbReference type="NCBI Taxonomy" id="52904"/>
    <lineage>
        <taxon>Eukaryota</taxon>
        <taxon>Metazoa</taxon>
        <taxon>Chordata</taxon>
        <taxon>Craniata</taxon>
        <taxon>Vertebrata</taxon>
        <taxon>Euteleostomi</taxon>
        <taxon>Actinopterygii</taxon>
        <taxon>Neopterygii</taxon>
        <taxon>Teleostei</taxon>
        <taxon>Neoteleostei</taxon>
        <taxon>Acanthomorphata</taxon>
        <taxon>Carangaria</taxon>
        <taxon>Pleuronectiformes</taxon>
        <taxon>Pleuronectoidei</taxon>
        <taxon>Scophthalmidae</taxon>
        <taxon>Scophthalmus</taxon>
    </lineage>
</organism>
<name>A0A6A4STG0_SCOMX</name>
<gene>
    <name evidence="1" type="ORF">F2P81_012948</name>
</gene>